<dbReference type="RefSeq" id="WP_142003773.1">
    <property type="nucleotide sequence ID" value="NZ_VFML01000002.1"/>
</dbReference>
<keyword evidence="6" id="KW-1185">Reference proteome</keyword>
<sequence length="300" mass="31379">MIGGRELMLLDAPSNLGLRPPVEGTVPGCYKAPGALRDNDLLNRLGATEAGVLTPPRYHTAWQQGHGVRNAEGIAEYSRRLAARIDHIRRQRGFPVVLGGDCSIVLGAALALRREGRFGLAYLDGHDDFRHPGIAPTAGSAAAGECLALATGRGAPELTGLDGLWPYVADSDVVLLGAREEESAETAAAGIRGVTSQRIMVSGTAEALALASETLGNPELDGFWIHVDIDVLDPSVVSAVDSPDPGGLDVDTLVTLLRGLLDLPGAAGFELTVFDPDLDPDGTQAAVVAEVIERAFARRA</sequence>
<dbReference type="AlphaFoldDB" id="A0A542CUQ7"/>
<dbReference type="PANTHER" id="PTHR43782:SF3">
    <property type="entry name" value="ARGINASE"/>
    <property type="match status" value="1"/>
</dbReference>
<dbReference type="PANTHER" id="PTHR43782">
    <property type="entry name" value="ARGINASE"/>
    <property type="match status" value="1"/>
</dbReference>
<evidence type="ECO:0000256" key="1">
    <source>
        <dbReference type="ARBA" id="ARBA00022723"/>
    </source>
</evidence>
<dbReference type="Proteomes" id="UP000320876">
    <property type="component" value="Unassembled WGS sequence"/>
</dbReference>
<accession>A0A542CUQ7</accession>
<evidence type="ECO:0000313" key="6">
    <source>
        <dbReference type="Proteomes" id="UP000320876"/>
    </source>
</evidence>
<evidence type="ECO:0000256" key="4">
    <source>
        <dbReference type="PROSITE-ProRule" id="PRU00742"/>
    </source>
</evidence>
<keyword evidence="1" id="KW-0479">Metal-binding</keyword>
<dbReference type="GO" id="GO:0005737">
    <property type="term" value="C:cytoplasm"/>
    <property type="evidence" value="ECO:0007669"/>
    <property type="project" value="TreeGrafter"/>
</dbReference>
<dbReference type="Pfam" id="PF00491">
    <property type="entry name" value="Arginase"/>
    <property type="match status" value="1"/>
</dbReference>
<comment type="caution">
    <text evidence="5">The sequence shown here is derived from an EMBL/GenBank/DDBJ whole genome shotgun (WGS) entry which is preliminary data.</text>
</comment>
<dbReference type="EMBL" id="VFML01000002">
    <property type="protein sequence ID" value="TQI94556.1"/>
    <property type="molecule type" value="Genomic_DNA"/>
</dbReference>
<dbReference type="Gene3D" id="3.40.800.10">
    <property type="entry name" value="Ureohydrolase domain"/>
    <property type="match status" value="1"/>
</dbReference>
<gene>
    <name evidence="5" type="ORF">FB471_6722</name>
</gene>
<evidence type="ECO:0000313" key="5">
    <source>
        <dbReference type="EMBL" id="TQI94556.1"/>
    </source>
</evidence>
<dbReference type="InterPro" id="IPR023696">
    <property type="entry name" value="Ureohydrolase_dom_sf"/>
</dbReference>
<dbReference type="PROSITE" id="PS51409">
    <property type="entry name" value="ARGINASE_2"/>
    <property type="match status" value="1"/>
</dbReference>
<dbReference type="GO" id="GO:0004053">
    <property type="term" value="F:arginase activity"/>
    <property type="evidence" value="ECO:0007669"/>
    <property type="project" value="TreeGrafter"/>
</dbReference>
<dbReference type="OrthoDB" id="7331788at2"/>
<proteinExistence type="inferred from homology"/>
<dbReference type="SUPFAM" id="SSF52768">
    <property type="entry name" value="Arginase/deacetylase"/>
    <property type="match status" value="1"/>
</dbReference>
<dbReference type="GO" id="GO:0030145">
    <property type="term" value="F:manganese ion binding"/>
    <property type="evidence" value="ECO:0007669"/>
    <property type="project" value="TreeGrafter"/>
</dbReference>
<keyword evidence="2" id="KW-0378">Hydrolase</keyword>
<evidence type="ECO:0000256" key="3">
    <source>
        <dbReference type="ARBA" id="ARBA00023211"/>
    </source>
</evidence>
<protein>
    <submittedName>
        <fullName evidence="5">Arginase</fullName>
    </submittedName>
</protein>
<reference evidence="5 6" key="1">
    <citation type="submission" date="2019-06" db="EMBL/GenBank/DDBJ databases">
        <title>Sequencing the genomes of 1000 actinobacteria strains.</title>
        <authorList>
            <person name="Klenk H.-P."/>
        </authorList>
    </citation>
    <scope>NUCLEOTIDE SEQUENCE [LARGE SCALE GENOMIC DNA]</scope>
    <source>
        <strain evidence="5 6">DSM 45679</strain>
    </source>
</reference>
<comment type="similarity">
    <text evidence="4">Belongs to the arginase family.</text>
</comment>
<dbReference type="PRINTS" id="PR00116">
    <property type="entry name" value="ARGINASE"/>
</dbReference>
<evidence type="ECO:0000256" key="2">
    <source>
        <dbReference type="ARBA" id="ARBA00022801"/>
    </source>
</evidence>
<name>A0A542CUQ7_AMYCI</name>
<organism evidence="5 6">
    <name type="scientific">Amycolatopsis cihanbeyliensis</name>
    <dbReference type="NCBI Taxonomy" id="1128664"/>
    <lineage>
        <taxon>Bacteria</taxon>
        <taxon>Bacillati</taxon>
        <taxon>Actinomycetota</taxon>
        <taxon>Actinomycetes</taxon>
        <taxon>Pseudonocardiales</taxon>
        <taxon>Pseudonocardiaceae</taxon>
        <taxon>Amycolatopsis</taxon>
    </lineage>
</organism>
<dbReference type="CDD" id="cd09999">
    <property type="entry name" value="Arginase-like_1"/>
    <property type="match status" value="1"/>
</dbReference>
<dbReference type="InterPro" id="IPR006035">
    <property type="entry name" value="Ureohydrolase"/>
</dbReference>
<keyword evidence="3" id="KW-0464">Manganese</keyword>